<keyword evidence="3" id="KW-1185">Reference proteome</keyword>
<feature type="region of interest" description="Disordered" evidence="1">
    <location>
        <begin position="1"/>
        <end position="90"/>
    </location>
</feature>
<dbReference type="AlphaFoldDB" id="A0A9Q3JTR6"/>
<evidence type="ECO:0000256" key="1">
    <source>
        <dbReference type="SAM" id="MobiDB-lite"/>
    </source>
</evidence>
<feature type="compositionally biased region" description="Low complexity" evidence="1">
    <location>
        <begin position="67"/>
        <end position="90"/>
    </location>
</feature>
<dbReference type="Proteomes" id="UP000765509">
    <property type="component" value="Unassembled WGS sequence"/>
</dbReference>
<evidence type="ECO:0000313" key="2">
    <source>
        <dbReference type="EMBL" id="MBW0568482.1"/>
    </source>
</evidence>
<organism evidence="2 3">
    <name type="scientific">Austropuccinia psidii MF-1</name>
    <dbReference type="NCBI Taxonomy" id="1389203"/>
    <lineage>
        <taxon>Eukaryota</taxon>
        <taxon>Fungi</taxon>
        <taxon>Dikarya</taxon>
        <taxon>Basidiomycota</taxon>
        <taxon>Pucciniomycotina</taxon>
        <taxon>Pucciniomycetes</taxon>
        <taxon>Pucciniales</taxon>
        <taxon>Sphaerophragmiaceae</taxon>
        <taxon>Austropuccinia</taxon>
    </lineage>
</organism>
<name>A0A9Q3JTR6_9BASI</name>
<reference evidence="2" key="1">
    <citation type="submission" date="2021-03" db="EMBL/GenBank/DDBJ databases">
        <title>Draft genome sequence of rust myrtle Austropuccinia psidii MF-1, a brazilian biotype.</title>
        <authorList>
            <person name="Quecine M.C."/>
            <person name="Pachon D.M.R."/>
            <person name="Bonatelli M.L."/>
            <person name="Correr F.H."/>
            <person name="Franceschini L.M."/>
            <person name="Leite T.F."/>
            <person name="Margarido G.R.A."/>
            <person name="Almeida C.A."/>
            <person name="Ferrarezi J.A."/>
            <person name="Labate C.A."/>
        </authorList>
    </citation>
    <scope>NUCLEOTIDE SEQUENCE</scope>
    <source>
        <strain evidence="2">MF-1</strain>
    </source>
</reference>
<accession>A0A9Q3JTR6</accession>
<comment type="caution">
    <text evidence="2">The sequence shown here is derived from an EMBL/GenBank/DDBJ whole genome shotgun (WGS) entry which is preliminary data.</text>
</comment>
<proteinExistence type="predicted"/>
<sequence>METSSKSLERDSELISSSEEVNGPRKDIGSAEGLDTHVFQRTSPTDKCLVEKPKNVIRGPEEEVGPRKGQQPSGSSSSLQKGKTSPKNNQ</sequence>
<gene>
    <name evidence="2" type="ORF">O181_108197</name>
</gene>
<protein>
    <submittedName>
        <fullName evidence="2">Uncharacterized protein</fullName>
    </submittedName>
</protein>
<feature type="compositionally biased region" description="Basic and acidic residues" evidence="1">
    <location>
        <begin position="48"/>
        <end position="66"/>
    </location>
</feature>
<dbReference type="EMBL" id="AVOT02082720">
    <property type="protein sequence ID" value="MBW0568482.1"/>
    <property type="molecule type" value="Genomic_DNA"/>
</dbReference>
<evidence type="ECO:0000313" key="3">
    <source>
        <dbReference type="Proteomes" id="UP000765509"/>
    </source>
</evidence>